<dbReference type="EMBL" id="PFEB01000017">
    <property type="protein sequence ID" value="PJE61005.1"/>
    <property type="molecule type" value="Genomic_DNA"/>
</dbReference>
<name>A0A2M8KM56_9BACT</name>
<dbReference type="AlphaFoldDB" id="A0A2M8KM56"/>
<dbReference type="SUPFAM" id="SSF49384">
    <property type="entry name" value="Carbohydrate-binding domain"/>
    <property type="match status" value="1"/>
</dbReference>
<dbReference type="Proteomes" id="UP000231434">
    <property type="component" value="Unassembled WGS sequence"/>
</dbReference>
<gene>
    <name evidence="2" type="ORF">COU86_01390</name>
</gene>
<evidence type="ECO:0000313" key="2">
    <source>
        <dbReference type="EMBL" id="PJE61005.1"/>
    </source>
</evidence>
<evidence type="ECO:0000259" key="1">
    <source>
        <dbReference type="Pfam" id="PF00963"/>
    </source>
</evidence>
<dbReference type="InterPro" id="IPR002102">
    <property type="entry name" value="Cohesin_dom"/>
</dbReference>
<sequence length="275" mass="30772">MKKTLLIILILLVVFLILFFFLKSSSRTKIRSQPTEAPTASVIQSQGWFKLKPLTDATVSLDDQVTINLLADSVNQHVLGYDLVLTYDAGKLTLKEVKNLLEDFDIYKKQSVGKLMITGVLRPTVKTKNPFQNTSLVRLEFQAVASGQANLKIDWQKDSTKDSNLISDQNQDILGPVQPLTINIGKKTTLIKNKPLLLEEGLTVELVDLTPPDSHCFDCLSSAKISLSKDNQKKEFTFKEGGIAGLIINEFSQFNYGFHLDKINDNGIEIIIFKK</sequence>
<proteinExistence type="predicted"/>
<dbReference type="Gene3D" id="2.60.40.680">
    <property type="match status" value="1"/>
</dbReference>
<comment type="caution">
    <text evidence="2">The sequence shown here is derived from an EMBL/GenBank/DDBJ whole genome shotgun (WGS) entry which is preliminary data.</text>
</comment>
<dbReference type="Pfam" id="PF00963">
    <property type="entry name" value="Cohesin"/>
    <property type="match status" value="1"/>
</dbReference>
<accession>A0A2M8KM56</accession>
<dbReference type="CDD" id="cd08547">
    <property type="entry name" value="Type_II_cohesin"/>
    <property type="match status" value="1"/>
</dbReference>
<reference evidence="3" key="1">
    <citation type="submission" date="2017-09" db="EMBL/GenBank/DDBJ databases">
        <title>Depth-based differentiation of microbial function through sediment-hosted aquifers and enrichment of novel symbionts in the deep terrestrial subsurface.</title>
        <authorList>
            <person name="Probst A.J."/>
            <person name="Ladd B."/>
            <person name="Jarett J.K."/>
            <person name="Geller-Mcgrath D.E."/>
            <person name="Sieber C.M.K."/>
            <person name="Emerson J.B."/>
            <person name="Anantharaman K."/>
            <person name="Thomas B.C."/>
            <person name="Malmstrom R."/>
            <person name="Stieglmeier M."/>
            <person name="Klingl A."/>
            <person name="Woyke T."/>
            <person name="Ryan C.M."/>
            <person name="Banfield J.F."/>
        </authorList>
    </citation>
    <scope>NUCLEOTIDE SEQUENCE [LARGE SCALE GENOMIC DNA]</scope>
</reference>
<feature type="domain" description="Cohesin" evidence="1">
    <location>
        <begin position="55"/>
        <end position="160"/>
    </location>
</feature>
<dbReference type="GO" id="GO:0030246">
    <property type="term" value="F:carbohydrate binding"/>
    <property type="evidence" value="ECO:0007669"/>
    <property type="project" value="InterPro"/>
</dbReference>
<protein>
    <recommendedName>
        <fullName evidence="1">Cohesin domain-containing protein</fullName>
    </recommendedName>
</protein>
<dbReference type="InterPro" id="IPR008965">
    <property type="entry name" value="CBM2/CBM3_carb-bd_dom_sf"/>
</dbReference>
<evidence type="ECO:0000313" key="3">
    <source>
        <dbReference type="Proteomes" id="UP000231434"/>
    </source>
</evidence>
<dbReference type="GO" id="GO:0000272">
    <property type="term" value="P:polysaccharide catabolic process"/>
    <property type="evidence" value="ECO:0007669"/>
    <property type="project" value="InterPro"/>
</dbReference>
<organism evidence="2 3">
    <name type="scientific">Candidatus Roizmanbacteria bacterium CG10_big_fil_rev_8_21_14_0_10_36_26</name>
    <dbReference type="NCBI Taxonomy" id="1974851"/>
    <lineage>
        <taxon>Bacteria</taxon>
        <taxon>Candidatus Roizmaniibacteriota</taxon>
    </lineage>
</organism>